<evidence type="ECO:0000256" key="1">
    <source>
        <dbReference type="ARBA" id="ARBA00000085"/>
    </source>
</evidence>
<comment type="caution">
    <text evidence="6">The sequence shown here is derived from an EMBL/GenBank/DDBJ whole genome shotgun (WGS) entry which is preliminary data.</text>
</comment>
<evidence type="ECO:0000313" key="7">
    <source>
        <dbReference type="Proteomes" id="UP001254488"/>
    </source>
</evidence>
<keyword evidence="4" id="KW-0472">Membrane</keyword>
<evidence type="ECO:0000313" key="6">
    <source>
        <dbReference type="EMBL" id="MDT0555342.1"/>
    </source>
</evidence>
<proteinExistence type="predicted"/>
<dbReference type="Proteomes" id="UP001254488">
    <property type="component" value="Unassembled WGS sequence"/>
</dbReference>
<reference evidence="6 7" key="1">
    <citation type="submission" date="2023-09" db="EMBL/GenBank/DDBJ databases">
        <authorList>
            <person name="Rey-Velasco X."/>
        </authorList>
    </citation>
    <scope>NUCLEOTIDE SEQUENCE [LARGE SCALE GENOMIC DNA]</scope>
    <source>
        <strain evidence="6 7">W242</strain>
    </source>
</reference>
<dbReference type="PANTHER" id="PTHR43547">
    <property type="entry name" value="TWO-COMPONENT HISTIDINE KINASE"/>
    <property type="match status" value="1"/>
</dbReference>
<dbReference type="Gene3D" id="1.10.287.130">
    <property type="match status" value="1"/>
</dbReference>
<dbReference type="EC" id="2.7.13.3" evidence="2"/>
<keyword evidence="3" id="KW-0597">Phosphoprotein</keyword>
<dbReference type="PRINTS" id="PR00344">
    <property type="entry name" value="BCTRLSENSOR"/>
</dbReference>
<evidence type="ECO:0000256" key="2">
    <source>
        <dbReference type="ARBA" id="ARBA00012438"/>
    </source>
</evidence>
<evidence type="ECO:0000256" key="4">
    <source>
        <dbReference type="SAM" id="Phobius"/>
    </source>
</evidence>
<keyword evidence="6" id="KW-0808">Transferase</keyword>
<dbReference type="Pfam" id="PF00512">
    <property type="entry name" value="HisKA"/>
    <property type="match status" value="1"/>
</dbReference>
<dbReference type="RefSeq" id="WP_311332297.1">
    <property type="nucleotide sequence ID" value="NZ_JAVRHZ010000002.1"/>
</dbReference>
<comment type="catalytic activity">
    <reaction evidence="1">
        <text>ATP + protein L-histidine = ADP + protein N-phospho-L-histidine.</text>
        <dbReference type="EC" id="2.7.13.3"/>
    </reaction>
</comment>
<dbReference type="CDD" id="cd00082">
    <property type="entry name" value="HisKA"/>
    <property type="match status" value="1"/>
</dbReference>
<dbReference type="PROSITE" id="PS50109">
    <property type="entry name" value="HIS_KIN"/>
    <property type="match status" value="1"/>
</dbReference>
<dbReference type="Gene3D" id="3.30.565.10">
    <property type="entry name" value="Histidine kinase-like ATPase, C-terminal domain"/>
    <property type="match status" value="1"/>
</dbReference>
<dbReference type="SMART" id="SM00388">
    <property type="entry name" value="HisKA"/>
    <property type="match status" value="1"/>
</dbReference>
<dbReference type="InterPro" id="IPR036890">
    <property type="entry name" value="HATPase_C_sf"/>
</dbReference>
<evidence type="ECO:0000259" key="5">
    <source>
        <dbReference type="PROSITE" id="PS50109"/>
    </source>
</evidence>
<keyword evidence="4" id="KW-0812">Transmembrane</keyword>
<dbReference type="InterPro" id="IPR003594">
    <property type="entry name" value="HATPase_dom"/>
</dbReference>
<dbReference type="SUPFAM" id="SSF47384">
    <property type="entry name" value="Homodimeric domain of signal transducing histidine kinase"/>
    <property type="match status" value="1"/>
</dbReference>
<sequence>MILLSVVTLVALIAIQGYLIYNTYQLKKKTYTIDARNAIAKVYNTPELDSIMWLYRTDFKDNLKSYEAGNLSKDSLLKKLQDKSTSINYGFMEIFNSKLAETTQDYKIQFKKIVNSINLSDSLQSKSLIYDISEKNDTILLVGERFSNSDAILINNSTWQDAITFEKTDDTEEKTLNFKSSIYMSISNWNNLLFREMSGLLILSSFLFLFVVSLLFYSIQNLFKQKRIAAIKTDFINNITHELKTPLTTLSLATKTLSNKVLANKTTSMVTDTIKVIERQNTRLQNLIDQVLKNSLGYNEIKLNKEEINASVFLNELLNDYELGLDKEIAIERAIDKTGVLMLADKFHISTAILNILNNAIKYGGTQLLVSYTIDHKSVCHLIKITDNGIGIEPKYQKFIFEKFYRAQGEKDTHNYKGLGLGLYYTAQIVKAHNSQITVESKKNKGTTFTINIPVAQ</sequence>
<keyword evidence="4" id="KW-1133">Transmembrane helix</keyword>
<dbReference type="PANTHER" id="PTHR43547:SF2">
    <property type="entry name" value="HYBRID SIGNAL TRANSDUCTION HISTIDINE KINASE C"/>
    <property type="match status" value="1"/>
</dbReference>
<evidence type="ECO:0000256" key="3">
    <source>
        <dbReference type="ARBA" id="ARBA00022553"/>
    </source>
</evidence>
<keyword evidence="7" id="KW-1185">Reference proteome</keyword>
<dbReference type="SUPFAM" id="SSF55874">
    <property type="entry name" value="ATPase domain of HSP90 chaperone/DNA topoisomerase II/histidine kinase"/>
    <property type="match status" value="1"/>
</dbReference>
<name>A0ABU2YBG0_9FLAO</name>
<organism evidence="6 7">
    <name type="scientific">Patiriisocius hiemis</name>
    <dbReference type="NCBI Taxonomy" id="3075604"/>
    <lineage>
        <taxon>Bacteria</taxon>
        <taxon>Pseudomonadati</taxon>
        <taxon>Bacteroidota</taxon>
        <taxon>Flavobacteriia</taxon>
        <taxon>Flavobacteriales</taxon>
        <taxon>Flavobacteriaceae</taxon>
        <taxon>Patiriisocius</taxon>
    </lineage>
</organism>
<protein>
    <recommendedName>
        <fullName evidence="2">histidine kinase</fullName>
        <ecNumber evidence="2">2.7.13.3</ecNumber>
    </recommendedName>
</protein>
<gene>
    <name evidence="6" type="ORF">RM538_04955</name>
</gene>
<dbReference type="InterPro" id="IPR005467">
    <property type="entry name" value="His_kinase_dom"/>
</dbReference>
<dbReference type="InterPro" id="IPR004358">
    <property type="entry name" value="Sig_transdc_His_kin-like_C"/>
</dbReference>
<dbReference type="CDD" id="cd00075">
    <property type="entry name" value="HATPase"/>
    <property type="match status" value="1"/>
</dbReference>
<keyword evidence="6" id="KW-0418">Kinase</keyword>
<dbReference type="GO" id="GO:0016301">
    <property type="term" value="F:kinase activity"/>
    <property type="evidence" value="ECO:0007669"/>
    <property type="project" value="UniProtKB-KW"/>
</dbReference>
<feature type="transmembrane region" description="Helical" evidence="4">
    <location>
        <begin position="197"/>
        <end position="217"/>
    </location>
</feature>
<dbReference type="SMART" id="SM00387">
    <property type="entry name" value="HATPase_c"/>
    <property type="match status" value="1"/>
</dbReference>
<feature type="domain" description="Histidine kinase" evidence="5">
    <location>
        <begin position="238"/>
        <end position="457"/>
    </location>
</feature>
<dbReference type="InterPro" id="IPR036097">
    <property type="entry name" value="HisK_dim/P_sf"/>
</dbReference>
<accession>A0ABU2YBG0</accession>
<dbReference type="InterPro" id="IPR003661">
    <property type="entry name" value="HisK_dim/P_dom"/>
</dbReference>
<dbReference type="Pfam" id="PF02518">
    <property type="entry name" value="HATPase_c"/>
    <property type="match status" value="1"/>
</dbReference>
<dbReference type="EMBL" id="JAVRHZ010000002">
    <property type="protein sequence ID" value="MDT0555342.1"/>
    <property type="molecule type" value="Genomic_DNA"/>
</dbReference>